<organism evidence="17 18">
    <name type="scientific">Streptomyces brasiliensis</name>
    <dbReference type="NCBI Taxonomy" id="1954"/>
    <lineage>
        <taxon>Bacteria</taxon>
        <taxon>Bacillati</taxon>
        <taxon>Actinomycetota</taxon>
        <taxon>Actinomycetes</taxon>
        <taxon>Kitasatosporales</taxon>
        <taxon>Streptomycetaceae</taxon>
        <taxon>Streptomyces</taxon>
    </lineage>
</organism>
<dbReference type="EMBL" id="BMQA01000041">
    <property type="protein sequence ID" value="GGJ52024.1"/>
    <property type="molecule type" value="Genomic_DNA"/>
</dbReference>
<keyword evidence="7" id="KW-0378">Hydrolase</keyword>
<dbReference type="AlphaFoldDB" id="A0A917P1T2"/>
<reference evidence="17" key="2">
    <citation type="submission" date="2020-09" db="EMBL/GenBank/DDBJ databases">
        <authorList>
            <person name="Sun Q."/>
            <person name="Ohkuma M."/>
        </authorList>
    </citation>
    <scope>NUCLEOTIDE SEQUENCE</scope>
    <source>
        <strain evidence="17">JCM 3086</strain>
    </source>
</reference>
<keyword evidence="8" id="KW-0067">ATP-binding</keyword>
<dbReference type="InterPro" id="IPR052016">
    <property type="entry name" value="Bact_Sigma-Reg"/>
</dbReference>
<evidence type="ECO:0000256" key="7">
    <source>
        <dbReference type="ARBA" id="ARBA00022801"/>
    </source>
</evidence>
<dbReference type="SMART" id="SM00091">
    <property type="entry name" value="PAS"/>
    <property type="match status" value="2"/>
</dbReference>
<dbReference type="FunFam" id="3.30.565.10:FF:000028">
    <property type="entry name" value="PAS sensor protein"/>
    <property type="match status" value="1"/>
</dbReference>
<evidence type="ECO:0000313" key="18">
    <source>
        <dbReference type="Proteomes" id="UP000657574"/>
    </source>
</evidence>
<dbReference type="Gene3D" id="3.30.450.40">
    <property type="match status" value="1"/>
</dbReference>
<dbReference type="Pfam" id="PF01590">
    <property type="entry name" value="GAF"/>
    <property type="match status" value="1"/>
</dbReference>
<dbReference type="SUPFAM" id="SSF55785">
    <property type="entry name" value="PYP-like sensor domain (PAS domain)"/>
    <property type="match status" value="2"/>
</dbReference>
<dbReference type="FunFam" id="3.60.40.10:FF:000005">
    <property type="entry name" value="Serine/threonine protein phosphatase"/>
    <property type="match status" value="1"/>
</dbReference>
<proteinExistence type="predicted"/>
<evidence type="ECO:0000256" key="8">
    <source>
        <dbReference type="ARBA" id="ARBA00022840"/>
    </source>
</evidence>
<keyword evidence="9" id="KW-0460">Magnesium</keyword>
<evidence type="ECO:0000256" key="4">
    <source>
        <dbReference type="ARBA" id="ARBA00022723"/>
    </source>
</evidence>
<dbReference type="EC" id="3.1.3.16" evidence="1"/>
<dbReference type="Pfam" id="PF00989">
    <property type="entry name" value="PAS"/>
    <property type="match status" value="1"/>
</dbReference>
<feature type="domain" description="PAS" evidence="16">
    <location>
        <begin position="37"/>
        <end position="74"/>
    </location>
</feature>
<keyword evidence="2" id="KW-0597">Phosphoprotein</keyword>
<evidence type="ECO:0000256" key="13">
    <source>
        <dbReference type="ARBA" id="ARBA00056274"/>
    </source>
</evidence>
<dbReference type="NCBIfam" id="TIGR00229">
    <property type="entry name" value="sensory_box"/>
    <property type="match status" value="1"/>
</dbReference>
<dbReference type="InterPro" id="IPR013656">
    <property type="entry name" value="PAS_4"/>
</dbReference>
<evidence type="ECO:0000259" key="16">
    <source>
        <dbReference type="PROSITE" id="PS50112"/>
    </source>
</evidence>
<dbReference type="InterPro" id="IPR035965">
    <property type="entry name" value="PAS-like_dom_sf"/>
</dbReference>
<evidence type="ECO:0000256" key="12">
    <source>
        <dbReference type="ARBA" id="ARBA00047761"/>
    </source>
</evidence>
<evidence type="ECO:0000256" key="3">
    <source>
        <dbReference type="ARBA" id="ARBA00022679"/>
    </source>
</evidence>
<dbReference type="Gene3D" id="3.30.565.10">
    <property type="entry name" value="Histidine kinase-like ATPase, C-terminal domain"/>
    <property type="match status" value="1"/>
</dbReference>
<comment type="catalytic activity">
    <reaction evidence="12">
        <text>O-phospho-L-seryl-[protein] + H2O = L-seryl-[protein] + phosphate</text>
        <dbReference type="Rhea" id="RHEA:20629"/>
        <dbReference type="Rhea" id="RHEA-COMP:9863"/>
        <dbReference type="Rhea" id="RHEA-COMP:11604"/>
        <dbReference type="ChEBI" id="CHEBI:15377"/>
        <dbReference type="ChEBI" id="CHEBI:29999"/>
        <dbReference type="ChEBI" id="CHEBI:43474"/>
        <dbReference type="ChEBI" id="CHEBI:83421"/>
        <dbReference type="EC" id="3.1.3.16"/>
    </reaction>
</comment>
<evidence type="ECO:0000256" key="14">
    <source>
        <dbReference type="ARBA" id="ARBA00075117"/>
    </source>
</evidence>
<dbReference type="GO" id="GO:0004722">
    <property type="term" value="F:protein serine/threonine phosphatase activity"/>
    <property type="evidence" value="ECO:0007669"/>
    <property type="project" value="UniProtKB-EC"/>
</dbReference>
<evidence type="ECO:0000256" key="6">
    <source>
        <dbReference type="ARBA" id="ARBA00022777"/>
    </source>
</evidence>
<dbReference type="Pfam" id="PF07228">
    <property type="entry name" value="SpoIIE"/>
    <property type="match status" value="1"/>
</dbReference>
<evidence type="ECO:0000256" key="2">
    <source>
        <dbReference type="ARBA" id="ARBA00022553"/>
    </source>
</evidence>
<dbReference type="PANTHER" id="PTHR43156:SF2">
    <property type="entry name" value="STAGE II SPORULATION PROTEIN E"/>
    <property type="match status" value="1"/>
</dbReference>
<dbReference type="InterPro" id="IPR036457">
    <property type="entry name" value="PPM-type-like_dom_sf"/>
</dbReference>
<comment type="caution">
    <text evidence="17">The sequence shown here is derived from an EMBL/GenBank/DDBJ whole genome shotgun (WGS) entry which is preliminary data.</text>
</comment>
<keyword evidence="11" id="KW-0464">Manganese</keyword>
<dbReference type="SMART" id="SM00331">
    <property type="entry name" value="PP2C_SIG"/>
    <property type="match status" value="1"/>
</dbReference>
<evidence type="ECO:0000313" key="17">
    <source>
        <dbReference type="EMBL" id="GGJ52024.1"/>
    </source>
</evidence>
<comment type="function">
    <text evidence="13">Primarily acts as an independent SigF regulator that is sensitive to the osmosensory signal, mediating the cross talk of PknD with the SigF regulon. Possesses both phosphatase and kinase activities. The kinase domain functions as a classic anti-sigma factor-like kinase to phosphorylate the anti-anti-sigma factor domain at the canonical regulatory site, and the phosphatase domain antagonizes this activity.</text>
</comment>
<dbReference type="Pfam" id="PF08448">
    <property type="entry name" value="PAS_4"/>
    <property type="match status" value="1"/>
</dbReference>
<dbReference type="PANTHER" id="PTHR43156">
    <property type="entry name" value="STAGE II SPORULATION PROTEIN E-RELATED"/>
    <property type="match status" value="1"/>
</dbReference>
<dbReference type="SUPFAM" id="SSF55874">
    <property type="entry name" value="ATPase domain of HSP90 chaperone/DNA topoisomerase II/histidine kinase"/>
    <property type="match status" value="1"/>
</dbReference>
<accession>A0A917P1T2</accession>
<dbReference type="InterPro" id="IPR029016">
    <property type="entry name" value="GAF-like_dom_sf"/>
</dbReference>
<keyword evidence="10" id="KW-0904">Protein phosphatase</keyword>
<evidence type="ECO:0000256" key="1">
    <source>
        <dbReference type="ARBA" id="ARBA00013081"/>
    </source>
</evidence>
<dbReference type="InterPro" id="IPR001932">
    <property type="entry name" value="PPM-type_phosphatase-like_dom"/>
</dbReference>
<evidence type="ECO:0000256" key="10">
    <source>
        <dbReference type="ARBA" id="ARBA00022912"/>
    </source>
</evidence>
<dbReference type="InterPro" id="IPR013767">
    <property type="entry name" value="PAS_fold"/>
</dbReference>
<keyword evidence="5" id="KW-0547">Nucleotide-binding</keyword>
<evidence type="ECO:0000256" key="5">
    <source>
        <dbReference type="ARBA" id="ARBA00022741"/>
    </source>
</evidence>
<evidence type="ECO:0000256" key="11">
    <source>
        <dbReference type="ARBA" id="ARBA00023211"/>
    </source>
</evidence>
<dbReference type="InterPro" id="IPR000014">
    <property type="entry name" value="PAS"/>
</dbReference>
<dbReference type="FunFam" id="3.30.450.40:FF:000035">
    <property type="entry name" value="PAS sensor protein"/>
    <property type="match status" value="1"/>
</dbReference>
<keyword evidence="4" id="KW-0479">Metal-binding</keyword>
<dbReference type="GO" id="GO:0046872">
    <property type="term" value="F:metal ion binding"/>
    <property type="evidence" value="ECO:0007669"/>
    <property type="project" value="UniProtKB-KW"/>
</dbReference>
<dbReference type="GO" id="GO:0016301">
    <property type="term" value="F:kinase activity"/>
    <property type="evidence" value="ECO:0007669"/>
    <property type="project" value="UniProtKB-KW"/>
</dbReference>
<dbReference type="CDD" id="cd16936">
    <property type="entry name" value="HATPase_RsbW-like"/>
    <property type="match status" value="1"/>
</dbReference>
<evidence type="ECO:0000256" key="9">
    <source>
        <dbReference type="ARBA" id="ARBA00022842"/>
    </source>
</evidence>
<keyword evidence="3" id="KW-0808">Transferase</keyword>
<dbReference type="PROSITE" id="PS50112">
    <property type="entry name" value="PAS"/>
    <property type="match status" value="2"/>
</dbReference>
<dbReference type="InterPro" id="IPR003594">
    <property type="entry name" value="HATPase_dom"/>
</dbReference>
<sequence length="804" mass="86449">MDIACDKRSETTMHTWGRRNTRQFTGARLDVSAAVGVLDRDGCVTHWSSGAQELLGYAPVEIIGRPVDDLLTAEGTLRHRDGLPLHAQVDLCPLQDTDRDCGFLLLLTAVPEAATGTPWDALLPQWIFEQQPLAVAICDLDARLLRGNQPMLAVGGFSEEEARGRRLTEILQGNAIEEVERRVLRVARTGKAEAVEPIVRLPGESKAHAWAMDVFPLKDADGSVRAVGVAASDYSQQYDSRERIALISEARTRVGTSLDIVGTAREFAELAVPRFADFVSVDLLEPVFQGELPAPVLPRGVTALRRAAYQWAAGHALEALISAMEVHTHPWSSPVARCLAEGRAVRHSTKDPEIIRWLAEDPVQASLAETFGPHSLIAVPIRAQGVPLGVVLFVRYAASHEEAFGPDCTAISEDLVDRLAICLDNARRFTRERGIALALQRALLPRESTVHPAVETAARYLPAGGGAQAGGDWFDVVPLSGARVGLVVGDVVGHGINACATMGRLRTAVRTLADIDLPPEELLTHLDDIITHTAGEQGGEPTGEIPGDIGATCLYAVYDPVSGTCSLARAGHPAPVLVRPDGTSSVIDLPCGPPLGLGSLPFEAADVIVPEGGLLALFTDGLLATRDRDIDEGFSDLCSALVLPATTLDALCDTVLDTLCPVPHADDVTLLLARPCVFDEDRLASWDLLSNPAVVADARRLAAEQLALWGLAEAAFVTQLVVSELVTNAMRHAGGPIRLRLIKGETLICEVSDGSSVSPHLRRARVFDEGGRGLFMVAQFTRRWGTRYTHTGKTIWAEQVLRML</sequence>
<feature type="domain" description="PAS" evidence="16">
    <location>
        <begin position="127"/>
        <end position="190"/>
    </location>
</feature>
<reference evidence="17" key="1">
    <citation type="journal article" date="2014" name="Int. J. Syst. Evol. Microbiol.">
        <title>Complete genome sequence of Corynebacterium casei LMG S-19264T (=DSM 44701T), isolated from a smear-ripened cheese.</title>
        <authorList>
            <consortium name="US DOE Joint Genome Institute (JGI-PGF)"/>
            <person name="Walter F."/>
            <person name="Albersmeier A."/>
            <person name="Kalinowski J."/>
            <person name="Ruckert C."/>
        </authorList>
    </citation>
    <scope>NUCLEOTIDE SEQUENCE</scope>
    <source>
        <strain evidence="17">JCM 3086</strain>
    </source>
</reference>
<dbReference type="SUPFAM" id="SSF81606">
    <property type="entry name" value="PP2C-like"/>
    <property type="match status" value="1"/>
</dbReference>
<dbReference type="SUPFAM" id="SSF55781">
    <property type="entry name" value="GAF domain-like"/>
    <property type="match status" value="1"/>
</dbReference>
<evidence type="ECO:0000256" key="15">
    <source>
        <dbReference type="ARBA" id="ARBA00081350"/>
    </source>
</evidence>
<dbReference type="GO" id="GO:0006355">
    <property type="term" value="P:regulation of DNA-templated transcription"/>
    <property type="evidence" value="ECO:0007669"/>
    <property type="project" value="InterPro"/>
</dbReference>
<name>A0A917P1T2_9ACTN</name>
<keyword evidence="18" id="KW-1185">Reference proteome</keyword>
<dbReference type="InterPro" id="IPR003018">
    <property type="entry name" value="GAF"/>
</dbReference>
<dbReference type="InterPro" id="IPR036890">
    <property type="entry name" value="HATPase_C_sf"/>
</dbReference>
<dbReference type="Gene3D" id="3.60.40.10">
    <property type="entry name" value="PPM-type phosphatase domain"/>
    <property type="match status" value="1"/>
</dbReference>
<dbReference type="CDD" id="cd00130">
    <property type="entry name" value="PAS"/>
    <property type="match status" value="2"/>
</dbReference>
<dbReference type="Gene3D" id="3.30.450.20">
    <property type="entry name" value="PAS domain"/>
    <property type="match status" value="2"/>
</dbReference>
<dbReference type="GO" id="GO:0005524">
    <property type="term" value="F:ATP binding"/>
    <property type="evidence" value="ECO:0007669"/>
    <property type="project" value="UniProtKB-KW"/>
</dbReference>
<dbReference type="Pfam" id="PF13581">
    <property type="entry name" value="HATPase_c_2"/>
    <property type="match status" value="1"/>
</dbReference>
<dbReference type="Proteomes" id="UP000657574">
    <property type="component" value="Unassembled WGS sequence"/>
</dbReference>
<protein>
    <recommendedName>
        <fullName evidence="1">protein-serine/threonine phosphatase</fullName>
        <ecNumber evidence="1">3.1.3.16</ecNumber>
    </recommendedName>
    <alternativeName>
        <fullName evidence="15">Protein-serine/threonine phosphatase</fullName>
    </alternativeName>
    <alternativeName>
        <fullName evidence="14">Serine/threonine-protein kinase</fullName>
    </alternativeName>
</protein>
<keyword evidence="6" id="KW-0418">Kinase</keyword>
<gene>
    <name evidence="17" type="ORF">GCM10010121_073670</name>
</gene>